<proteinExistence type="inferred from homology"/>
<dbReference type="GO" id="GO:0043041">
    <property type="term" value="P:amino acid activation for nonribosomal peptide biosynthetic process"/>
    <property type="evidence" value="ECO:0007669"/>
    <property type="project" value="TreeGrafter"/>
</dbReference>
<dbReference type="GO" id="GO:0044550">
    <property type="term" value="P:secondary metabolite biosynthetic process"/>
    <property type="evidence" value="ECO:0007669"/>
    <property type="project" value="UniProtKB-ARBA"/>
</dbReference>
<dbReference type="Pfam" id="PF00975">
    <property type="entry name" value="Thioesterase"/>
    <property type="match status" value="1"/>
</dbReference>
<dbReference type="EMBL" id="WEGJ01000001">
    <property type="protein sequence ID" value="MQY10375.1"/>
    <property type="molecule type" value="Genomic_DNA"/>
</dbReference>
<dbReference type="Gene3D" id="3.40.50.12780">
    <property type="entry name" value="N-terminal domain of ligase-like"/>
    <property type="match status" value="1"/>
</dbReference>
<keyword evidence="3" id="KW-0596">Phosphopantetheine</keyword>
<dbReference type="PANTHER" id="PTHR45527:SF1">
    <property type="entry name" value="FATTY ACID SYNTHASE"/>
    <property type="match status" value="1"/>
</dbReference>
<dbReference type="GO" id="GO:0008610">
    <property type="term" value="P:lipid biosynthetic process"/>
    <property type="evidence" value="ECO:0007669"/>
    <property type="project" value="UniProtKB-ARBA"/>
</dbReference>
<comment type="caution">
    <text evidence="8">The sequence shown here is derived from an EMBL/GenBank/DDBJ whole genome shotgun (WGS) entry which is preliminary data.</text>
</comment>
<dbReference type="InterPro" id="IPR000873">
    <property type="entry name" value="AMP-dep_synth/lig_dom"/>
</dbReference>
<dbReference type="FunFam" id="3.30.300.30:FF:000010">
    <property type="entry name" value="Enterobactin synthetase component F"/>
    <property type="match status" value="1"/>
</dbReference>
<dbReference type="Gene3D" id="3.30.559.30">
    <property type="entry name" value="Nonribosomal peptide synthetase, condensation domain"/>
    <property type="match status" value="3"/>
</dbReference>
<dbReference type="Gene3D" id="1.10.1200.10">
    <property type="entry name" value="ACP-like"/>
    <property type="match status" value="3"/>
</dbReference>
<dbReference type="FunFam" id="1.10.1200.10:FF:000005">
    <property type="entry name" value="Nonribosomal peptide synthetase 1"/>
    <property type="match status" value="1"/>
</dbReference>
<evidence type="ECO:0000313" key="8">
    <source>
        <dbReference type="EMBL" id="MQY10375.1"/>
    </source>
</evidence>
<dbReference type="InterPro" id="IPR020806">
    <property type="entry name" value="PKS_PP-bd"/>
</dbReference>
<dbReference type="Gene3D" id="3.40.50.980">
    <property type="match status" value="2"/>
</dbReference>
<dbReference type="NCBIfam" id="TIGR01733">
    <property type="entry name" value="AA-adenyl-dom"/>
    <property type="match status" value="2"/>
</dbReference>
<dbReference type="SUPFAM" id="SSF56801">
    <property type="entry name" value="Acetyl-CoA synthetase-like"/>
    <property type="match status" value="2"/>
</dbReference>
<dbReference type="InterPro" id="IPR020845">
    <property type="entry name" value="AMP-binding_CS"/>
</dbReference>
<dbReference type="SUPFAM" id="SSF53474">
    <property type="entry name" value="alpha/beta-Hydrolases"/>
    <property type="match status" value="1"/>
</dbReference>
<feature type="region of interest" description="Disordered" evidence="6">
    <location>
        <begin position="450"/>
        <end position="483"/>
    </location>
</feature>
<dbReference type="PROSITE" id="PS00012">
    <property type="entry name" value="PHOSPHOPANTETHEINE"/>
    <property type="match status" value="1"/>
</dbReference>
<evidence type="ECO:0000256" key="2">
    <source>
        <dbReference type="ARBA" id="ARBA00006432"/>
    </source>
</evidence>
<keyword evidence="5 8" id="KW-0436">Ligase</keyword>
<dbReference type="SMART" id="SM00823">
    <property type="entry name" value="PKS_PP"/>
    <property type="match status" value="3"/>
</dbReference>
<dbReference type="InterPro" id="IPR023213">
    <property type="entry name" value="CAT-like_dom_sf"/>
</dbReference>
<dbReference type="InterPro" id="IPR006162">
    <property type="entry name" value="Ppantetheine_attach_site"/>
</dbReference>
<dbReference type="SUPFAM" id="SSF52777">
    <property type="entry name" value="CoA-dependent acyltransferases"/>
    <property type="match status" value="6"/>
</dbReference>
<dbReference type="SMART" id="SM00824">
    <property type="entry name" value="PKS_TE"/>
    <property type="match status" value="1"/>
</dbReference>
<dbReference type="InterPro" id="IPR045851">
    <property type="entry name" value="AMP-bd_C_sf"/>
</dbReference>
<organism evidence="8 9">
    <name type="scientific">Streptomyces smaragdinus</name>
    <dbReference type="NCBI Taxonomy" id="2585196"/>
    <lineage>
        <taxon>Bacteria</taxon>
        <taxon>Bacillati</taxon>
        <taxon>Actinomycetota</taxon>
        <taxon>Actinomycetes</taxon>
        <taxon>Kitasatosporales</taxon>
        <taxon>Streptomycetaceae</taxon>
        <taxon>Streptomyces</taxon>
    </lineage>
</organism>
<dbReference type="InterPro" id="IPR001242">
    <property type="entry name" value="Condensation_dom"/>
</dbReference>
<dbReference type="GO" id="GO:0005829">
    <property type="term" value="C:cytosol"/>
    <property type="evidence" value="ECO:0007669"/>
    <property type="project" value="TreeGrafter"/>
</dbReference>
<dbReference type="InterPro" id="IPR025110">
    <property type="entry name" value="AMP-bd_C"/>
</dbReference>
<evidence type="ECO:0000256" key="6">
    <source>
        <dbReference type="SAM" id="MobiDB-lite"/>
    </source>
</evidence>
<protein>
    <submittedName>
        <fullName evidence="8">D-alanine--poly(Phosphoribitol) ligase subunit 1</fullName>
        <ecNumber evidence="8">6.1.1.13</ecNumber>
    </submittedName>
</protein>
<dbReference type="Gene3D" id="2.30.38.10">
    <property type="entry name" value="Luciferase, Domain 3"/>
    <property type="match status" value="1"/>
</dbReference>
<feature type="region of interest" description="Disordered" evidence="6">
    <location>
        <begin position="1514"/>
        <end position="1533"/>
    </location>
</feature>
<dbReference type="Gene3D" id="3.30.559.10">
    <property type="entry name" value="Chloramphenicol acetyltransferase-like domain"/>
    <property type="match status" value="3"/>
</dbReference>
<feature type="domain" description="Carrier" evidence="7">
    <location>
        <begin position="1532"/>
        <end position="1607"/>
    </location>
</feature>
<feature type="compositionally biased region" description="Low complexity" evidence="6">
    <location>
        <begin position="450"/>
        <end position="474"/>
    </location>
</feature>
<dbReference type="PROSITE" id="PS50075">
    <property type="entry name" value="CARRIER"/>
    <property type="match status" value="3"/>
</dbReference>
<feature type="domain" description="Carrier" evidence="7">
    <location>
        <begin position="2601"/>
        <end position="2672"/>
    </location>
</feature>
<dbReference type="InterPro" id="IPR042099">
    <property type="entry name" value="ANL_N_sf"/>
</dbReference>
<gene>
    <name evidence="8" type="primary">dltA_1</name>
    <name evidence="8" type="ORF">SRB5_04830</name>
</gene>
<dbReference type="GO" id="GO:0017000">
    <property type="term" value="P:antibiotic biosynthetic process"/>
    <property type="evidence" value="ECO:0007669"/>
    <property type="project" value="UniProtKB-ARBA"/>
</dbReference>
<dbReference type="Gene3D" id="3.40.50.1820">
    <property type="entry name" value="alpha/beta hydrolase"/>
    <property type="match status" value="1"/>
</dbReference>
<dbReference type="OrthoDB" id="2472181at2"/>
<dbReference type="CDD" id="cd19540">
    <property type="entry name" value="LCL_NRPS-like"/>
    <property type="match status" value="2"/>
</dbReference>
<dbReference type="SUPFAM" id="SSF47336">
    <property type="entry name" value="ACP-like"/>
    <property type="match status" value="2"/>
</dbReference>
<dbReference type="RefSeq" id="WP_153449675.1">
    <property type="nucleotide sequence ID" value="NZ_WEGJ01000001.1"/>
</dbReference>
<dbReference type="Pfam" id="PF00668">
    <property type="entry name" value="Condensation"/>
    <property type="match status" value="3"/>
</dbReference>
<dbReference type="GO" id="GO:0031177">
    <property type="term" value="F:phosphopantetheine binding"/>
    <property type="evidence" value="ECO:0007669"/>
    <property type="project" value="InterPro"/>
</dbReference>
<dbReference type="Gene3D" id="3.30.300.30">
    <property type="match status" value="2"/>
</dbReference>
<dbReference type="InterPro" id="IPR020802">
    <property type="entry name" value="TesA-like"/>
</dbReference>
<dbReference type="PANTHER" id="PTHR45527">
    <property type="entry name" value="NONRIBOSOMAL PEPTIDE SYNTHETASE"/>
    <property type="match status" value="1"/>
</dbReference>
<dbReference type="FunFam" id="2.30.38.10:FF:000001">
    <property type="entry name" value="Non-ribosomal peptide synthetase PvdI"/>
    <property type="match status" value="2"/>
</dbReference>
<dbReference type="Pfam" id="PF00550">
    <property type="entry name" value="PP-binding"/>
    <property type="match status" value="3"/>
</dbReference>
<evidence type="ECO:0000256" key="3">
    <source>
        <dbReference type="ARBA" id="ARBA00022450"/>
    </source>
</evidence>
<evidence type="ECO:0000256" key="4">
    <source>
        <dbReference type="ARBA" id="ARBA00022553"/>
    </source>
</evidence>
<dbReference type="Pfam" id="PF13193">
    <property type="entry name" value="AMP-binding_C"/>
    <property type="match status" value="2"/>
</dbReference>
<dbReference type="CDD" id="cd17643">
    <property type="entry name" value="A_NRPS_Cytc1-like"/>
    <property type="match status" value="1"/>
</dbReference>
<accession>A0A7K0CA98</accession>
<dbReference type="GO" id="GO:0016874">
    <property type="term" value="F:ligase activity"/>
    <property type="evidence" value="ECO:0007669"/>
    <property type="project" value="UniProtKB-KW"/>
</dbReference>
<dbReference type="Pfam" id="PF00501">
    <property type="entry name" value="AMP-binding"/>
    <property type="match status" value="2"/>
</dbReference>
<dbReference type="InterPro" id="IPR036736">
    <property type="entry name" value="ACP-like_sf"/>
</dbReference>
<dbReference type="InterPro" id="IPR009081">
    <property type="entry name" value="PP-bd_ACP"/>
</dbReference>
<feature type="domain" description="Carrier" evidence="7">
    <location>
        <begin position="479"/>
        <end position="554"/>
    </location>
</feature>
<sequence length="2928" mass="314202">MAVMESGGLWSASAAQTGIWFAQQLAPQSPAFSIAHYVEIRGALDPMLFEVAVRKGVRETQALNVRFVADEERGLAQLVEPLEFWPFPVLDLRAESDPQAAAEDWMRADLRRTVDLEHGPVFAMALLRTGAERFLWYQRCHHIAMDGFAGTMLAARVAAVYTALDEGESGVEGAFGSLRVLLDEDAEYRASRSHADDRRYWSERLAGRTSAVDFPGTGSGGDGFIRQSVAVAEGPARRLKELATACVTSVSGLLIASLAGVLHRVTGATDLTLALPVTGRTSKATRAVPGMTSNVLPLRLTADASTTQRELVRQVAAEVRQALRHQRYRYEEIRHDLGLTGRDGRLTGPSINIMMFDAGPVFGGLPSTVHNLTNGPIDGFDIMVYGSGGLVTRIDFNASPDRYGPNDVTAVREAFVAWLESAPGLGPDAPLSSPRLTGADERDWTLLTAPEATPEPAAPQTVTTPEPAHSPAPRSARRPARGPEEQILCGLCEKLLGREHVTAGDNFFDLGGHSLLAMRLISRVRTEFGVELGIQAVFEAADIGALTALIRDADRARTPLRAGTRPDVVPLSPAQRRLWFLTRDDAGPATYNQPTAVRIDGALDETVLAQALADVVARHESLRTVYPDDRGEPRQEIRPAAGARPVLLRSVTTEDGLAEALARAAAEGIDLSAELPVRAHLLRLSDTEHVLLLVVHHIATDGWSAAPLAADLQRAFTARAAGTAPEWETLPVQYADYTLWQRALLGDAADPASLAHQQLAYWRRALDGIPPELNLPADRPRPAVASHRGDTTPLRIDAATHRRIVGLARETGTSAFMVVQAALSGLLSRLGAGQDIPLGTPVAGRTDEALDNLVGFFVNTLVLRADVSGNPTFGELLRRVRDFDLAAFAHQDLPFDQLVEAVNPERSAGRHPLFQVMFALHEDIGAGFRLPDLDVRFETVTSGTARFDLGIELAESFAPDGTPAGLTGTVGYALDLFDEPSAAALARRLERFVTAAVTDPDLPVSDIGILDDDERRLVLHEWSRTGLPPRPSTFPALFTAQAARTPDATALEYEQERVTYAELERRSHALALELAGHGVGPGQRVALVLPRSIDLVVALLATVRAGGAYVPVDPAYPADRVAYLFDDADPALVLTTSALRAVVPGHHTAPVLALDELREPAADGVVLCAPTPRDTAYVIYTSGSTGRPKGVLVPHSGIGPMARGLADRCGLGPGGRLLQFFSPSFDAAVGEITMCLLTGATLVLAPADRLTPGPALADLVRERRLTHMLLVPSVLAVLSDTDLPADLTLGLGGESLPPEIVSRWANGRRLVNVYGPTETTVTATTSVPDSPTTDGVPPIGRPLPGARVYVLDARLRPVPPGVPGEMYLAGPGVAQGYLGRPGLTAGRFTADPYGEPGSRMYRTGDLARWRRSGDLEFLGRTDDQVQIRGFRIEPGEVAAALSGHPAADRVVVLAREDRPGERQLVAYAVPVAASDRDTLSARLLEYAAQSLPAHLVPAACVVLDAMPLLPSGKLDRDALPAPDQRPRRAGQAPRTEVERVLCELFAEVLEVGEVGIDDNFFDLGGHSLRGMRFTARVRARLGAELTIRTLFLNPTVAGLAPLISAPSADTRDRVVARQRPERIPLSPGQRRLWFIQRLDGGSTAYNMPMALRIGGALDRAALERALNDVVAQHESLRTVFPDHDGEPHQLILPAGECGFSFPVTHTDAESVGGLLTAAADHCFELAEELPVRAELFVLSPTEHVLLVVVHHIAGDGWSYAPFLKDLERAFAARTAGVPLDREPLPAQYADYTLWLRDLLGDPDDPHGRGARQLAYWRETLAGLAPEVTLPGDRPRPAVASHRGAATPFRIDAAVHRRIHELAQRSGASAFMVLHAAVAGLLARLGAGDDIPVGTPVAGRTDVALDDLVGFFVNTLVLRTDVSGAPTFAELLRRVRNTDLAAYANQDLPFDRLVEALNPERSPGRHPLFQVMLALQNDFATAARLPGLRVEVEGAGTDTAKFDLLVDIRETFDADGSPAGAFGSLEYALDLYDPSTAEALARRLERFIAEAVTRPEAPLHHIDILDADERRRVLPPDSGTGPSAPPTTVPALFGAQAARTPDAPALTHGGVTISYRELDARANRLARLLCARGAGPERLVAVSLPRSADLVVALLAVLKAGAAYLPVDPGYPAERVAFMLRDAGPSLLLTTSDVAVRAAGAPGPTVLLDDPGVVRELARMPDEDPSPYLDPAHPAYVIYTSGSTGRPKGVVIPHSNVTRLFSATDHWFGFGEKDVWTLFHSYAFDFSVWELWGPLLHGGRLVVVDQEISRSPVDLLELLVREGVTVLNQTPSAFHQLARADRDHPELGRELSLRLVVFGGEALDPARLTDWYARHPDGAPALVNMYGITETTVHVTHLALDAAGDPAGSPIGQAVPDLRVRVLDRWLKPVPPGVPGEMYVSGAGLARGYLRQPALTAGRFVADPYGEPGARMYRTGDLARWRADGTLDYLGRGDDQVKVRGFRIEPGEVEAALRTCAGVLDAAVLVREDAVGDARLVAYVVPRDGAAPEAAGLRRALGELLPAWMLPQAYVTVPAIPLTANGKLDRAALPDHAVRPGREVTTARDELEQRVTDVWRTLLDVPDVGIDDDFFDLGGDSFKAVAVARRIDPRLPVIELFKHPTPRALAAHLRGADGHPRRDSWLHRLTPDRGETELSLVCVPYGGGSALAYQPLARELPAHLALWGVTLPGHDPADHDVPPADWGEAVEELAAQIAATVTGPLALYGHCAGTVLTMELAHRLTLRGIVPAAVYLGAALPEEDAAPDGGLPGSDEQLEEFLRSLGGFDGALDPDDTAGAVRLVRHDMVQATAMYGRSLRDPAPRRQLPVCVVVGDEDPLTEGYAGWAPGSMELEVLAGAGHYFVKHQARELAALVAARHPSFAALAPEVSHA</sequence>
<dbReference type="FunFam" id="3.40.50.980:FF:000001">
    <property type="entry name" value="Non-ribosomal peptide synthetase"/>
    <property type="match status" value="2"/>
</dbReference>
<comment type="cofactor">
    <cofactor evidence="1">
        <name>pantetheine 4'-phosphate</name>
        <dbReference type="ChEBI" id="CHEBI:47942"/>
    </cofactor>
</comment>
<dbReference type="InterPro" id="IPR010071">
    <property type="entry name" value="AA_adenyl_dom"/>
</dbReference>
<dbReference type="PROSITE" id="PS00455">
    <property type="entry name" value="AMP_BINDING"/>
    <property type="match status" value="2"/>
</dbReference>
<evidence type="ECO:0000259" key="7">
    <source>
        <dbReference type="PROSITE" id="PS50075"/>
    </source>
</evidence>
<keyword evidence="4" id="KW-0597">Phosphoprotein</keyword>
<evidence type="ECO:0000256" key="5">
    <source>
        <dbReference type="ARBA" id="ARBA00022598"/>
    </source>
</evidence>
<reference evidence="8 9" key="1">
    <citation type="submission" date="2019-10" db="EMBL/GenBank/DDBJ databases">
        <title>Streptomyces smaragdinus sp. nov. and Streptomyces fabii sp. nov., isolated from the gut of fungus growing-termite Macrotermes natalensis.</title>
        <authorList>
            <person name="Schwitalla J."/>
            <person name="Benndorf R."/>
            <person name="Martin K."/>
            <person name="De Beer W."/>
            <person name="Kaster A.-K."/>
            <person name="Vollmers J."/>
            <person name="Poulsen M."/>
            <person name="Beemelmanns C."/>
        </authorList>
    </citation>
    <scope>NUCLEOTIDE SEQUENCE [LARGE SCALE GENOMIC DNA]</scope>
    <source>
        <strain evidence="8 9">RB5</strain>
    </source>
</reference>
<evidence type="ECO:0000256" key="1">
    <source>
        <dbReference type="ARBA" id="ARBA00001957"/>
    </source>
</evidence>
<comment type="similarity">
    <text evidence="2">Belongs to the ATP-dependent AMP-binding enzyme family.</text>
</comment>
<dbReference type="InterPro" id="IPR001031">
    <property type="entry name" value="Thioesterase"/>
</dbReference>
<dbReference type="InterPro" id="IPR029058">
    <property type="entry name" value="AB_hydrolase_fold"/>
</dbReference>
<dbReference type="FunFam" id="3.40.50.12780:FF:000012">
    <property type="entry name" value="Non-ribosomal peptide synthetase"/>
    <property type="match status" value="2"/>
</dbReference>
<name>A0A7K0CA98_9ACTN</name>
<dbReference type="FunFam" id="3.30.559.30:FF:000001">
    <property type="entry name" value="Non-ribosomal peptide synthetase"/>
    <property type="match status" value="1"/>
</dbReference>
<dbReference type="FunFam" id="3.40.50.980:FF:000002">
    <property type="entry name" value="Enterobactin synthetase component F"/>
    <property type="match status" value="1"/>
</dbReference>
<dbReference type="Proteomes" id="UP000466345">
    <property type="component" value="Unassembled WGS sequence"/>
</dbReference>
<keyword evidence="9" id="KW-1185">Reference proteome</keyword>
<evidence type="ECO:0000313" key="9">
    <source>
        <dbReference type="Proteomes" id="UP000466345"/>
    </source>
</evidence>
<dbReference type="EC" id="6.1.1.13" evidence="8"/>